<evidence type="ECO:0000256" key="1">
    <source>
        <dbReference type="SAM" id="SignalP"/>
    </source>
</evidence>
<organism evidence="2">
    <name type="scientific">Brassica oleracea</name>
    <name type="common">Wild cabbage</name>
    <dbReference type="NCBI Taxonomy" id="3712"/>
    <lineage>
        <taxon>Eukaryota</taxon>
        <taxon>Viridiplantae</taxon>
        <taxon>Streptophyta</taxon>
        <taxon>Embryophyta</taxon>
        <taxon>Tracheophyta</taxon>
        <taxon>Spermatophyta</taxon>
        <taxon>Magnoliopsida</taxon>
        <taxon>eudicotyledons</taxon>
        <taxon>Gunneridae</taxon>
        <taxon>Pentapetalae</taxon>
        <taxon>rosids</taxon>
        <taxon>malvids</taxon>
        <taxon>Brassicales</taxon>
        <taxon>Brassicaceae</taxon>
        <taxon>Brassiceae</taxon>
        <taxon>Brassica</taxon>
    </lineage>
</organism>
<gene>
    <name evidence="2" type="ORF">BOLC4T27762H</name>
</gene>
<keyword evidence="1" id="KW-0732">Signal</keyword>
<protein>
    <recommendedName>
        <fullName evidence="3">Secreted protein</fullName>
    </recommendedName>
</protein>
<proteinExistence type="predicted"/>
<sequence>MVSLFRMRLVMVGSLILCQEIHTGCTPAFHQFHPVGLALSTDSRTYSLNLPCTACLLVGQMYLKIPSLPFR</sequence>
<accession>A0A3P6D5L5</accession>
<dbReference type="EMBL" id="LR031873">
    <property type="protein sequence ID" value="VDD14659.1"/>
    <property type="molecule type" value="Genomic_DNA"/>
</dbReference>
<evidence type="ECO:0008006" key="3">
    <source>
        <dbReference type="Google" id="ProtNLM"/>
    </source>
</evidence>
<reference evidence="2" key="1">
    <citation type="submission" date="2018-11" db="EMBL/GenBank/DDBJ databases">
        <authorList>
            <consortium name="Genoscope - CEA"/>
            <person name="William W."/>
        </authorList>
    </citation>
    <scope>NUCLEOTIDE SEQUENCE</scope>
</reference>
<evidence type="ECO:0000313" key="2">
    <source>
        <dbReference type="EMBL" id="VDD14659.1"/>
    </source>
</evidence>
<feature type="chain" id="PRO_5018071868" description="Secreted protein" evidence="1">
    <location>
        <begin position="24"/>
        <end position="71"/>
    </location>
</feature>
<name>A0A3P6D5L5_BRAOL</name>
<dbReference type="AlphaFoldDB" id="A0A3P6D5L5"/>
<feature type="signal peptide" evidence="1">
    <location>
        <begin position="1"/>
        <end position="23"/>
    </location>
</feature>